<reference evidence="2 3" key="1">
    <citation type="submission" date="2013-01" db="EMBL/GenBank/DDBJ databases">
        <authorList>
            <person name="Harkins D.M."/>
            <person name="Durkin A.S."/>
            <person name="Brinkac L.M."/>
            <person name="Haft D.H."/>
            <person name="Selengut J.D."/>
            <person name="Sanka R."/>
            <person name="DePew J."/>
            <person name="Purushe J."/>
            <person name="Tulsiani S.M."/>
            <person name="Graham G.C."/>
            <person name="Burns M.-A."/>
            <person name="Dohnt M.F."/>
            <person name="Smythe L.D."/>
            <person name="McKay D.B."/>
            <person name="Craig S.B."/>
            <person name="Vinetz J.M."/>
            <person name="Sutton G.G."/>
            <person name="Nierman W.C."/>
            <person name="Fouts D.E."/>
        </authorList>
    </citation>
    <scope>NUCLEOTIDE SEQUENCE [LARGE SCALE GENOMIC DNA]</scope>
    <source>
        <strain evidence="2 3">LT2116</strain>
    </source>
</reference>
<proteinExistence type="predicted"/>
<dbReference type="Gene3D" id="3.20.20.140">
    <property type="entry name" value="Metal-dependent hydrolases"/>
    <property type="match status" value="1"/>
</dbReference>
<name>M3FIX9_9LEPT</name>
<gene>
    <name evidence="2" type="ORF">LEP1GSC188_4631</name>
</gene>
<dbReference type="InterPro" id="IPR006680">
    <property type="entry name" value="Amidohydro-rel"/>
</dbReference>
<accession>M3FIX9</accession>
<evidence type="ECO:0000313" key="2">
    <source>
        <dbReference type="EMBL" id="EMF80412.1"/>
    </source>
</evidence>
<comment type="caution">
    <text evidence="2">The sequence shown here is derived from an EMBL/GenBank/DDBJ whole genome shotgun (WGS) entry which is preliminary data.</text>
</comment>
<protein>
    <submittedName>
        <fullName evidence="2">Amidohydrolase family protein</fullName>
    </submittedName>
</protein>
<keyword evidence="2" id="KW-0378">Hydrolase</keyword>
<dbReference type="Proteomes" id="UP000011770">
    <property type="component" value="Unassembled WGS sequence"/>
</dbReference>
<feature type="domain" description="Amidohydrolase-related" evidence="1">
    <location>
        <begin position="92"/>
        <end position="270"/>
    </location>
</feature>
<evidence type="ECO:0000313" key="3">
    <source>
        <dbReference type="Proteomes" id="UP000011770"/>
    </source>
</evidence>
<dbReference type="SUPFAM" id="SSF51556">
    <property type="entry name" value="Metallo-dependent hydrolases"/>
    <property type="match status" value="1"/>
</dbReference>
<sequence length="270" mass="31350">MKIFDFNIHLPYIIDKDVNVIIEQDLKLSSKDLVVGLEKHKQVIKKADGINILLFNPNLHLEDISEFQISAKKFFSKISYTSLFDFRRHDIEEYMRRLINSGAKAIMFNSYLQKITDSDFNSVLKVCKFAERHDLIICIDGSYGTAKMFEYDNIKLACFIAERISKVPIVIVHSGGRRILEAMLLALSNSNVWLDTSFSLPYYIGSSVELDFAFAYKKVGCDRVLFGTDNPYYSFDEALRLHLEFFERHRFTESQISDIMYNNSISLFHL</sequence>
<dbReference type="EMBL" id="AHOR02000057">
    <property type="protein sequence ID" value="EMF80412.1"/>
    <property type="molecule type" value="Genomic_DNA"/>
</dbReference>
<evidence type="ECO:0000259" key="1">
    <source>
        <dbReference type="Pfam" id="PF04909"/>
    </source>
</evidence>
<dbReference type="GO" id="GO:0016787">
    <property type="term" value="F:hydrolase activity"/>
    <property type="evidence" value="ECO:0007669"/>
    <property type="project" value="UniProtKB-KW"/>
</dbReference>
<organism evidence="2 3">
    <name type="scientific">Leptospira weilii serovar Topaz str. LT2116</name>
    <dbReference type="NCBI Taxonomy" id="1088540"/>
    <lineage>
        <taxon>Bacteria</taxon>
        <taxon>Pseudomonadati</taxon>
        <taxon>Spirochaetota</taxon>
        <taxon>Spirochaetia</taxon>
        <taxon>Leptospirales</taxon>
        <taxon>Leptospiraceae</taxon>
        <taxon>Leptospira</taxon>
    </lineage>
</organism>
<dbReference type="Pfam" id="PF04909">
    <property type="entry name" value="Amidohydro_2"/>
    <property type="match status" value="1"/>
</dbReference>
<dbReference type="AlphaFoldDB" id="M3FIX9"/>
<dbReference type="InterPro" id="IPR032466">
    <property type="entry name" value="Metal_Hydrolase"/>
</dbReference>